<name>A0A6A5R841_AMPQU</name>
<proteinExistence type="predicted"/>
<dbReference type="Proteomes" id="UP000800096">
    <property type="component" value="Unassembled WGS sequence"/>
</dbReference>
<dbReference type="EMBL" id="ML979132">
    <property type="protein sequence ID" value="KAF1922017.1"/>
    <property type="molecule type" value="Genomic_DNA"/>
</dbReference>
<feature type="compositionally biased region" description="Polar residues" evidence="1">
    <location>
        <begin position="48"/>
        <end position="59"/>
    </location>
</feature>
<evidence type="ECO:0000256" key="1">
    <source>
        <dbReference type="SAM" id="MobiDB-lite"/>
    </source>
</evidence>
<sequence>MLEVIQTQAYLIFYLCVIFTHQLHPQRMFACLETLQSSNAPSTPCLATPSSHPPSTRLT</sequence>
<dbReference type="AlphaFoldDB" id="A0A6A5R841"/>
<reference evidence="2" key="1">
    <citation type="journal article" date="2020" name="Stud. Mycol.">
        <title>101 Dothideomycetes genomes: a test case for predicting lifestyles and emergence of pathogens.</title>
        <authorList>
            <person name="Haridas S."/>
            <person name="Albert R."/>
            <person name="Binder M."/>
            <person name="Bloem J."/>
            <person name="Labutti K."/>
            <person name="Salamov A."/>
            <person name="Andreopoulos B."/>
            <person name="Baker S."/>
            <person name="Barry K."/>
            <person name="Bills G."/>
            <person name="Bluhm B."/>
            <person name="Cannon C."/>
            <person name="Castanera R."/>
            <person name="Culley D."/>
            <person name="Daum C."/>
            <person name="Ezra D."/>
            <person name="Gonzalez J."/>
            <person name="Henrissat B."/>
            <person name="Kuo A."/>
            <person name="Liang C."/>
            <person name="Lipzen A."/>
            <person name="Lutzoni F."/>
            <person name="Magnuson J."/>
            <person name="Mondo S."/>
            <person name="Nolan M."/>
            <person name="Ohm R."/>
            <person name="Pangilinan J."/>
            <person name="Park H.-J."/>
            <person name="Ramirez L."/>
            <person name="Alfaro M."/>
            <person name="Sun H."/>
            <person name="Tritt A."/>
            <person name="Yoshinaga Y."/>
            <person name="Zwiers L.-H."/>
            <person name="Turgeon B."/>
            <person name="Goodwin S."/>
            <person name="Spatafora J."/>
            <person name="Crous P."/>
            <person name="Grigoriev I."/>
        </authorList>
    </citation>
    <scope>NUCLEOTIDE SEQUENCE</scope>
    <source>
        <strain evidence="2">HMLAC05119</strain>
    </source>
</reference>
<accession>A0A6A5R841</accession>
<evidence type="ECO:0000313" key="2">
    <source>
        <dbReference type="EMBL" id="KAF1922017.1"/>
    </source>
</evidence>
<feature type="region of interest" description="Disordered" evidence="1">
    <location>
        <begin position="39"/>
        <end position="59"/>
    </location>
</feature>
<evidence type="ECO:0000313" key="3">
    <source>
        <dbReference type="Proteomes" id="UP000800096"/>
    </source>
</evidence>
<gene>
    <name evidence="2" type="ORF">BDU57DRAFT_511123</name>
</gene>
<organism evidence="2 3">
    <name type="scientific">Ampelomyces quisqualis</name>
    <name type="common">Powdery mildew agent</name>
    <dbReference type="NCBI Taxonomy" id="50730"/>
    <lineage>
        <taxon>Eukaryota</taxon>
        <taxon>Fungi</taxon>
        <taxon>Dikarya</taxon>
        <taxon>Ascomycota</taxon>
        <taxon>Pezizomycotina</taxon>
        <taxon>Dothideomycetes</taxon>
        <taxon>Pleosporomycetidae</taxon>
        <taxon>Pleosporales</taxon>
        <taxon>Pleosporineae</taxon>
        <taxon>Phaeosphaeriaceae</taxon>
        <taxon>Ampelomyces</taxon>
    </lineage>
</organism>
<protein>
    <submittedName>
        <fullName evidence="2">Uncharacterized protein</fullName>
    </submittedName>
</protein>
<keyword evidence="3" id="KW-1185">Reference proteome</keyword>